<organism evidence="2 3">
    <name type="scientific">Fusarium culmorum</name>
    <dbReference type="NCBI Taxonomy" id="5516"/>
    <lineage>
        <taxon>Eukaryota</taxon>
        <taxon>Fungi</taxon>
        <taxon>Dikarya</taxon>
        <taxon>Ascomycota</taxon>
        <taxon>Pezizomycotina</taxon>
        <taxon>Sordariomycetes</taxon>
        <taxon>Hypocreomycetidae</taxon>
        <taxon>Hypocreales</taxon>
        <taxon>Nectriaceae</taxon>
        <taxon>Fusarium</taxon>
    </lineage>
</organism>
<proteinExistence type="predicted"/>
<gene>
    <name evidence="2" type="ORF">HYE67_000941</name>
</gene>
<evidence type="ECO:0000256" key="1">
    <source>
        <dbReference type="SAM" id="MobiDB-lite"/>
    </source>
</evidence>
<dbReference type="PANTHER" id="PTHR40462">
    <property type="entry name" value="CHROMOSOME 1, WHOLE GENOME SHOTGUN SEQUENCE"/>
    <property type="match status" value="1"/>
</dbReference>
<name>A0A7S8CYM7_FUSCU</name>
<evidence type="ECO:0000313" key="2">
    <source>
        <dbReference type="EMBL" id="QPC58710.1"/>
    </source>
</evidence>
<reference evidence="2" key="1">
    <citation type="submission" date="2020-11" db="EMBL/GenBank/DDBJ databases">
        <title>The chromosome-scale genome resource for two endophytic Fusarium species: F. culmorum and F. pseudograminearum.</title>
        <authorList>
            <person name="Yuan Z."/>
        </authorList>
    </citation>
    <scope>NUCLEOTIDE SEQUENCE</scope>
    <source>
        <strain evidence="2">Class2-1B</strain>
    </source>
</reference>
<dbReference type="Proteomes" id="UP000663297">
    <property type="component" value="Chromosome 1"/>
</dbReference>
<accession>A0A7S8CYM7</accession>
<feature type="region of interest" description="Disordered" evidence="1">
    <location>
        <begin position="1"/>
        <end position="51"/>
    </location>
</feature>
<dbReference type="PANTHER" id="PTHR40462:SF1">
    <property type="entry name" value="EXPRESSED PROTEIN"/>
    <property type="match status" value="1"/>
</dbReference>
<protein>
    <submittedName>
        <fullName evidence="2">Uncharacterized protein</fullName>
    </submittedName>
</protein>
<evidence type="ECO:0000313" key="3">
    <source>
        <dbReference type="Proteomes" id="UP000663297"/>
    </source>
</evidence>
<dbReference type="EMBL" id="CP064747">
    <property type="protein sequence ID" value="QPC58710.1"/>
    <property type="molecule type" value="Genomic_DNA"/>
</dbReference>
<sequence>MDFVKNLAGGNKDDNTSQQQSEGGSGGGFMDKASFSASSGGAAGEKNEDGLDKAVDYVQENFLGGGSQNNESAVEQAKDEAISDAIRDQYKGATGNLRQQNSAKKRKHAIPEFVKALRRDSFQTTWEAVGAASGLAGLMRLLSIRDLRQLCKRLGMTASALKARPQRREGLSELVIILFGGHEDTRPLSRYYQDIVPACDLTIIQRFEQSWTPSQQKYLLAGQREHNEIKFLDEISSEDVLLSQRQSLFRGNIPFTEKILATILTSTFCPPDLIDELAMPSLKRLLKSRYDDTTRDQYLDLVLQVIRKHDKIAGQLSLENGGLVQYIVDRWCNAPSERKQKLRLFLEQAIELLPSTPKSRAKDLQRIQQAICSTRLSYEGRYEFFRLLLLHMKDYQIDIESNSEEDLYRLRQFPQWPSLLFFSMSYPMSLRLFEKLDKLFPQKDFLDPAARKETILNHSIKHSPCGDAEMVKALLIRKSKTQHEHPDVTDLVMERRTKAQQSREAVERAYWAISAVHLCVAAGDLSTLKETVVWSRRFVKDSAVSYRLFSGDVLKTQEIEELLGAMPDGNVDSPENAAAFTSSLRTSDIDLANDILIELVNTATMAAGEPGFQATQWAWLFVLATSTTDRRSRRLDVLLKSLPHLSPSMHFERDWLEAVWKPTIDALIQIETTLHDSLYNTLVPVLYRDYIKGIYLYQRLANTSISPHLLAELTRFLIDQMRARLGSAGLKAQIHNVVSAIDRLANSEPQLACPFISDLILDDDFNEASSWHRQLMSYKFLSVLPARKAEEFLRTMANAITERMREQNHNFDSKEARSVKESDGSMKRKTVKVTTVKMLAQILQHKIFINPSLSCEILIGLLPEARHIDIRVAITASLFDTMEEPDCPPSIRDQILSALEEFVVPVASRLDERRDLAGSDWTAVEDGMSLPVVGEDSALLDLLIEKTRLSKLEGADKLRLARLVMATLEMSALLNERFLRLFMARNNFSLEEALPGMPVHLEALSEAFIHLMPYIPSVVFLMAEAAAFNHIEPSPGIKAISKAIQEDRELVNSNAGKHWLSQFAGDSLDRNIIHVPRLIQQNSEQLDSKLVTDGVNRASLLQFIHGCIERMMRVEKTGDIVSLVRRLCSDRLKSRENWEIWHKNCLPVIETIIRKIKEAQPHCLYLINLHTLPLPLPDATEEEDQAFVEKLHGIIKGLAGRQGYPYHTDLETLKQEINYWPLLQSYGRFALKLAAVQDYDFKSTEQPSLADYLGWEIVAHLLTKASGPQRAARDVKRLLEEWKTSKDKMINVMGIDLSRTIQHRDWLATN</sequence>